<name>A0ABY7TV32_9SPHN</name>
<proteinExistence type="predicted"/>
<evidence type="ECO:0000313" key="2">
    <source>
        <dbReference type="EMBL" id="WCT77086.1"/>
    </source>
</evidence>
<accession>A0ABY7TV32</accession>
<dbReference type="RefSeq" id="WP_273617478.1">
    <property type="nucleotide sequence ID" value="NZ_CP117417.1"/>
</dbReference>
<keyword evidence="1" id="KW-0812">Transmembrane</keyword>
<evidence type="ECO:0008006" key="4">
    <source>
        <dbReference type="Google" id="ProtNLM"/>
    </source>
</evidence>
<sequence length="243" mass="26287">MVHSSTSPAVLLHRDRQFFARVTIGLALVIVLGFGQFAALGRVDYRHVPLWFHVHGALMLSWLTLAVVQTQLAARLSAPALALHRRMGWLALAYVAAIPLVGGMTLRSALGGQLVPPFFTPAFFLALNACFLLGFPALILLAVLRRRETAWHARLILAANVLLLDPALGRLLPMPLLGSNGEWLAMAVEMVPFALLARHDQRQYGQIHPATVLGASSNMVLHILTALLAQSAPIITLAADLGQ</sequence>
<gene>
    <name evidence="2" type="ORF">PQ457_14345</name>
</gene>
<keyword evidence="1" id="KW-0472">Membrane</keyword>
<protein>
    <recommendedName>
        <fullName evidence="4">Adenylate cyclase</fullName>
    </recommendedName>
</protein>
<feature type="transmembrane region" description="Helical" evidence="1">
    <location>
        <begin position="18"/>
        <end position="38"/>
    </location>
</feature>
<keyword evidence="1" id="KW-1133">Transmembrane helix</keyword>
<feature type="transmembrane region" description="Helical" evidence="1">
    <location>
        <begin position="122"/>
        <end position="144"/>
    </location>
</feature>
<keyword evidence="3" id="KW-1185">Reference proteome</keyword>
<feature type="transmembrane region" description="Helical" evidence="1">
    <location>
        <begin position="50"/>
        <end position="68"/>
    </location>
</feature>
<dbReference type="EMBL" id="CP117417">
    <property type="protein sequence ID" value="WCT77086.1"/>
    <property type="molecule type" value="Genomic_DNA"/>
</dbReference>
<feature type="transmembrane region" description="Helical" evidence="1">
    <location>
        <begin position="89"/>
        <end position="110"/>
    </location>
</feature>
<reference evidence="2 3" key="1">
    <citation type="submission" date="2023-02" db="EMBL/GenBank/DDBJ databases">
        <title>Genome sequence of Novosphingobium humi KACC 19094.</title>
        <authorList>
            <person name="Kim S."/>
            <person name="Heo J."/>
            <person name="Kwon S.-W."/>
        </authorList>
    </citation>
    <scope>NUCLEOTIDE SEQUENCE [LARGE SCALE GENOMIC DNA]</scope>
    <source>
        <strain evidence="2 3">KACC 19094</strain>
    </source>
</reference>
<dbReference type="Proteomes" id="UP001218231">
    <property type="component" value="Chromosome"/>
</dbReference>
<evidence type="ECO:0000256" key="1">
    <source>
        <dbReference type="SAM" id="Phobius"/>
    </source>
</evidence>
<organism evidence="2 3">
    <name type="scientific">Novosphingobium humi</name>
    <dbReference type="NCBI Taxonomy" id="2282397"/>
    <lineage>
        <taxon>Bacteria</taxon>
        <taxon>Pseudomonadati</taxon>
        <taxon>Pseudomonadota</taxon>
        <taxon>Alphaproteobacteria</taxon>
        <taxon>Sphingomonadales</taxon>
        <taxon>Sphingomonadaceae</taxon>
        <taxon>Novosphingobium</taxon>
    </lineage>
</organism>
<evidence type="ECO:0000313" key="3">
    <source>
        <dbReference type="Proteomes" id="UP001218231"/>
    </source>
</evidence>